<dbReference type="InterPro" id="IPR013977">
    <property type="entry name" value="GcvT_C"/>
</dbReference>
<feature type="domain" description="Aminomethyltransferase C-terminal" evidence="2">
    <location>
        <begin position="544"/>
        <end position="625"/>
    </location>
</feature>
<dbReference type="SUPFAM" id="SSF101790">
    <property type="entry name" value="Aminomethyltransferase beta-barrel domain"/>
    <property type="match status" value="1"/>
</dbReference>
<name>A0A6A7Y013_9HYPH</name>
<dbReference type="SUPFAM" id="SSF103025">
    <property type="entry name" value="Folate-binding domain"/>
    <property type="match status" value="1"/>
</dbReference>
<sequence length="633" mass="69105">MAPEAQTPPTDLHIEIETVAPLGGEAPPPLATPKLDVRIPAATATAYRVAAGDYIQIIDVDGKQCSDFLAFDAAALAAGEEYGLDPTTTRTLVGTATPGPGLHAKYFDARMRPLVEVVQDTVGRHDTFMLACTAKYYEDLGYPGHANCSDNFNKALEPFGIAARKGWPAINFFYNTAVDAHGAIVSDEPWSRPGDYVLVRALTDLVCASSSCADDIDPANAWEPTDIHLRVYDKSCNFPKGIAHRMTPDAEPRMTRESGFHPRTAALSRSFVEMNGFWLPHCFATSDPISEYWACRERAAIMDLSALRKFEVIGPDAEALMQRAITRDVRKIAVGQVTYTALCYDHGGMLDDGTVFRLGPNNFRLVCGNDYCGPWLRDLAAKHGLKAWVKSSTDQLHNIAVQGPKSREILKDIVRTPASQPTLAELKWFRFLVGRIGDGDGVPVVVSRTGYTGEIGYEIFCHPDHALVVWDSVWAAGEPHGLTPFGLGALDMVRIESGLVFAGFDFCDQTDPFEAGIGFTVPADKTDDYVGRDALARRRTNPHRKLVGLEIETNEAVGHGDPVFVGRPQVGQVTSAVRSPILKKTIALARVDVTSSEIGTAVEVGRLDGHQKRFAATIVRFPHFDPEKTRVRG</sequence>
<evidence type="ECO:0000313" key="4">
    <source>
        <dbReference type="EMBL" id="MQT11501.1"/>
    </source>
</evidence>
<dbReference type="InterPro" id="IPR006222">
    <property type="entry name" value="GCVT_N"/>
</dbReference>
<proteinExistence type="predicted"/>
<organism evidence="4 5">
    <name type="scientific">Segnochrobactrum spirostomi</name>
    <dbReference type="NCBI Taxonomy" id="2608987"/>
    <lineage>
        <taxon>Bacteria</taxon>
        <taxon>Pseudomonadati</taxon>
        <taxon>Pseudomonadota</taxon>
        <taxon>Alphaproteobacteria</taxon>
        <taxon>Hyphomicrobiales</taxon>
        <taxon>Segnochrobactraceae</taxon>
        <taxon>Segnochrobactrum</taxon>
    </lineage>
</organism>
<dbReference type="AlphaFoldDB" id="A0A6A7Y013"/>
<dbReference type="Pfam" id="PF01571">
    <property type="entry name" value="GCV_T"/>
    <property type="match status" value="1"/>
</dbReference>
<dbReference type="PANTHER" id="PTHR43757">
    <property type="entry name" value="AMINOMETHYLTRANSFERASE"/>
    <property type="match status" value="1"/>
</dbReference>
<dbReference type="Proteomes" id="UP000332515">
    <property type="component" value="Unassembled WGS sequence"/>
</dbReference>
<dbReference type="PANTHER" id="PTHR43757:SF2">
    <property type="entry name" value="AMINOMETHYLTRANSFERASE, MITOCHONDRIAL"/>
    <property type="match status" value="1"/>
</dbReference>
<dbReference type="InterPro" id="IPR029043">
    <property type="entry name" value="GcvT/YgfZ_C"/>
</dbReference>
<dbReference type="Pfam" id="PF09347">
    <property type="entry name" value="DUF1989"/>
    <property type="match status" value="1"/>
</dbReference>
<dbReference type="InterPro" id="IPR028896">
    <property type="entry name" value="GcvT/YgfZ/DmdA"/>
</dbReference>
<feature type="domain" description="GCVT N-terminal" evidence="1">
    <location>
        <begin position="260"/>
        <end position="525"/>
    </location>
</feature>
<feature type="domain" description="DUF1989" evidence="3">
    <location>
        <begin position="38"/>
        <end position="206"/>
    </location>
</feature>
<evidence type="ECO:0000313" key="5">
    <source>
        <dbReference type="Proteomes" id="UP000332515"/>
    </source>
</evidence>
<gene>
    <name evidence="4" type="ORF">F0357_02180</name>
</gene>
<comment type="caution">
    <text evidence="4">The sequence shown here is derived from an EMBL/GenBank/DDBJ whole genome shotgun (WGS) entry which is preliminary data.</text>
</comment>
<dbReference type="InterPro" id="IPR027266">
    <property type="entry name" value="TrmE/GcvT-like"/>
</dbReference>
<dbReference type="Pfam" id="PF08669">
    <property type="entry name" value="GCV_T_C"/>
    <property type="match status" value="1"/>
</dbReference>
<accession>A0A6A7Y013</accession>
<dbReference type="EMBL" id="VWNA01000001">
    <property type="protein sequence ID" value="MQT11501.1"/>
    <property type="molecule type" value="Genomic_DNA"/>
</dbReference>
<protein>
    <submittedName>
        <fullName evidence="4">DUF1989 domain-containing protein</fullName>
    </submittedName>
</protein>
<evidence type="ECO:0000259" key="3">
    <source>
        <dbReference type="Pfam" id="PF09347"/>
    </source>
</evidence>
<dbReference type="Gene3D" id="3.30.1360.120">
    <property type="entry name" value="Probable tRNA modification gtpase trme, domain 1"/>
    <property type="match status" value="1"/>
</dbReference>
<evidence type="ECO:0000259" key="2">
    <source>
        <dbReference type="Pfam" id="PF08669"/>
    </source>
</evidence>
<reference evidence="4 5" key="1">
    <citation type="submission" date="2019-09" db="EMBL/GenBank/DDBJ databases">
        <title>Segnochrobactrum spirostomi gen. nov., sp. nov., isolated from the ciliate Spirostomum cf. yagiui and description of a novel family, Segnochrobactraceae fam. nov. within the order Rhizobiales of the class Alphaproteobacteria.</title>
        <authorList>
            <person name="Akter S."/>
            <person name="Shazib S.U.A."/>
            <person name="Shin M.K."/>
        </authorList>
    </citation>
    <scope>NUCLEOTIDE SEQUENCE [LARGE SCALE GENOMIC DNA]</scope>
    <source>
        <strain evidence="4 5">Sp-1</strain>
    </source>
</reference>
<evidence type="ECO:0000259" key="1">
    <source>
        <dbReference type="Pfam" id="PF01571"/>
    </source>
</evidence>
<dbReference type="InterPro" id="IPR018959">
    <property type="entry name" value="DUF1989"/>
</dbReference>
<keyword evidence="5" id="KW-1185">Reference proteome</keyword>